<dbReference type="PANTHER" id="PTHR15818">
    <property type="entry name" value="G PATCH AND KOW-CONTAINING"/>
    <property type="match status" value="1"/>
</dbReference>
<reference evidence="7 8" key="1">
    <citation type="journal article" date="2018" name="Mol. Ecol.">
        <title>The obligate alkalophilic soda-lake fungus Sodiomyces alkalinus has shifted to a protein diet.</title>
        <authorList>
            <person name="Grum-Grzhimaylo A.A."/>
            <person name="Falkoski D.L."/>
            <person name="van den Heuvel J."/>
            <person name="Valero-Jimenez C.A."/>
            <person name="Min B."/>
            <person name="Choi I.G."/>
            <person name="Lipzen A."/>
            <person name="Daum C.G."/>
            <person name="Aanen D.K."/>
            <person name="Tsang A."/>
            <person name="Henrissat B."/>
            <person name="Bilanenko E.N."/>
            <person name="de Vries R.P."/>
            <person name="van Kan J.A.L."/>
            <person name="Grigoriev I.V."/>
            <person name="Debets A.J.M."/>
        </authorList>
    </citation>
    <scope>NUCLEOTIDE SEQUENCE [LARGE SCALE GENOMIC DNA]</scope>
    <source>
        <strain evidence="7 8">F11</strain>
    </source>
</reference>
<feature type="compositionally biased region" description="Basic and acidic residues" evidence="5">
    <location>
        <begin position="183"/>
        <end position="200"/>
    </location>
</feature>
<dbReference type="OrthoDB" id="5577072at2759"/>
<feature type="compositionally biased region" description="Basic and acidic residues" evidence="5">
    <location>
        <begin position="221"/>
        <end position="233"/>
    </location>
</feature>
<feature type="region of interest" description="Disordered" evidence="5">
    <location>
        <begin position="272"/>
        <end position="395"/>
    </location>
</feature>
<keyword evidence="4" id="KW-0508">mRNA splicing</keyword>
<keyword evidence="4" id="KW-0747">Spliceosome</keyword>
<proteinExistence type="inferred from homology"/>
<dbReference type="RefSeq" id="XP_028466327.1">
    <property type="nucleotide sequence ID" value="XM_028609847.1"/>
</dbReference>
<gene>
    <name evidence="7" type="ORF">SODALDRAFT_323987</name>
</gene>
<comment type="similarity">
    <text evidence="2 4">Belongs to the SPP2 family.</text>
</comment>
<evidence type="ECO:0000256" key="2">
    <source>
        <dbReference type="ARBA" id="ARBA00008576"/>
    </source>
</evidence>
<dbReference type="Pfam" id="PF12656">
    <property type="entry name" value="G-patch_2"/>
    <property type="match status" value="1"/>
</dbReference>
<evidence type="ECO:0000256" key="3">
    <source>
        <dbReference type="ARBA" id="ARBA00023242"/>
    </source>
</evidence>
<comment type="subcellular location">
    <subcellularLocation>
        <location evidence="1 4">Nucleus</location>
    </subcellularLocation>
</comment>
<protein>
    <recommendedName>
        <fullName evidence="4">Pre-mRNA-splicing factor</fullName>
    </recommendedName>
</protein>
<evidence type="ECO:0000313" key="8">
    <source>
        <dbReference type="Proteomes" id="UP000272025"/>
    </source>
</evidence>
<evidence type="ECO:0000313" key="7">
    <source>
        <dbReference type="EMBL" id="ROT38521.1"/>
    </source>
</evidence>
<evidence type="ECO:0000259" key="6">
    <source>
        <dbReference type="Pfam" id="PF12656"/>
    </source>
</evidence>
<feature type="compositionally biased region" description="Basic residues" evidence="5">
    <location>
        <begin position="319"/>
        <end position="329"/>
    </location>
</feature>
<evidence type="ECO:0000256" key="1">
    <source>
        <dbReference type="ARBA" id="ARBA00004123"/>
    </source>
</evidence>
<name>A0A3N2PVJ6_SODAK</name>
<feature type="compositionally biased region" description="Basic and acidic residues" evidence="5">
    <location>
        <begin position="330"/>
        <end position="395"/>
    </location>
</feature>
<organism evidence="7 8">
    <name type="scientific">Sodiomyces alkalinus (strain CBS 110278 / VKM F-3762 / F11)</name>
    <name type="common">Alkaliphilic filamentous fungus</name>
    <dbReference type="NCBI Taxonomy" id="1314773"/>
    <lineage>
        <taxon>Eukaryota</taxon>
        <taxon>Fungi</taxon>
        <taxon>Dikarya</taxon>
        <taxon>Ascomycota</taxon>
        <taxon>Pezizomycotina</taxon>
        <taxon>Sordariomycetes</taxon>
        <taxon>Hypocreomycetidae</taxon>
        <taxon>Glomerellales</taxon>
        <taxon>Plectosphaerellaceae</taxon>
        <taxon>Sodiomyces</taxon>
    </lineage>
</organism>
<feature type="domain" description="Spp2/MOS2 G-patch" evidence="6">
    <location>
        <begin position="249"/>
        <end position="299"/>
    </location>
</feature>
<evidence type="ECO:0000256" key="5">
    <source>
        <dbReference type="SAM" id="MobiDB-lite"/>
    </source>
</evidence>
<dbReference type="PANTHER" id="PTHR15818:SF2">
    <property type="entry name" value="G-PATCH DOMAIN AND KOW MOTIFS-CONTAINING PROTEIN"/>
    <property type="match status" value="1"/>
</dbReference>
<accession>A0A3N2PVJ6</accession>
<dbReference type="GeneID" id="39578325"/>
<dbReference type="STRING" id="1314773.A0A3N2PVJ6"/>
<keyword evidence="3 4" id="KW-0539">Nucleus</keyword>
<dbReference type="GO" id="GO:0005681">
    <property type="term" value="C:spliceosomal complex"/>
    <property type="evidence" value="ECO:0007669"/>
    <property type="project" value="UniProtKB-UniRule"/>
</dbReference>
<evidence type="ECO:0000256" key="4">
    <source>
        <dbReference type="RuleBase" id="RU369096"/>
    </source>
</evidence>
<keyword evidence="8" id="KW-1185">Reference proteome</keyword>
<dbReference type="GO" id="GO:0000398">
    <property type="term" value="P:mRNA splicing, via spliceosome"/>
    <property type="evidence" value="ECO:0007669"/>
    <property type="project" value="UniProtKB-UniRule"/>
</dbReference>
<feature type="region of interest" description="Disordered" evidence="5">
    <location>
        <begin position="1"/>
        <end position="258"/>
    </location>
</feature>
<dbReference type="AlphaFoldDB" id="A0A3N2PVJ6"/>
<dbReference type="Proteomes" id="UP000272025">
    <property type="component" value="Unassembled WGS sequence"/>
</dbReference>
<comment type="function">
    <text evidence="4">Involved in spliceosome maturation and the first step of pre-mRNA splicing.</text>
</comment>
<feature type="compositionally biased region" description="Basic and acidic residues" evidence="5">
    <location>
        <begin position="78"/>
        <end position="88"/>
    </location>
</feature>
<feature type="compositionally biased region" description="Basic and acidic residues" evidence="5">
    <location>
        <begin position="47"/>
        <end position="71"/>
    </location>
</feature>
<sequence length="395" mass="44444">MSNPNPSSAPRIAISFGTPKSSNSARDQSKPKPPPSRLGKRARPHALGHDSHSDDSDSDSDPDRRGRHEAITELGGEEAPKKRPRELVIESQPNRNWKDELRAKRGGGGKKNLLPPEVQARKQKGREDPKETAPADGVGDEEIQWGLAVKKRKTEQPSDEEGDGDERDRRQSSSRSPGDDGDNERTNSKEGEDDAPRDKTPPPGTTADDEAMDALLGRRGKNPDAERVIRPATEDEAYQEDVQRHVGADSTLNDYDAIPDGEFGAALLRGMGWDGKLRGPRPRATGERRQNLLGLGAKRLKEDEDLGQWNHGGGSGGRGKGRGGSKRPPRLHDYRREEEKRKAERRERRGEGYREERERDGDRDRYRDRDRERDNRRDRERDGDRGYRNGDSRRY</sequence>
<dbReference type="InterPro" id="IPR026822">
    <property type="entry name" value="Spp2/MOS2_G-patch"/>
</dbReference>
<dbReference type="InterPro" id="IPR045166">
    <property type="entry name" value="Spp2-like"/>
</dbReference>
<dbReference type="EMBL" id="ML119055">
    <property type="protein sequence ID" value="ROT38521.1"/>
    <property type="molecule type" value="Genomic_DNA"/>
</dbReference>
<keyword evidence="4" id="KW-0507">mRNA processing</keyword>